<dbReference type="InterPro" id="IPR001466">
    <property type="entry name" value="Beta-lactam-related"/>
</dbReference>
<comment type="subcellular location">
    <subcellularLocation>
        <location evidence="1">Membrane</location>
    </subcellularLocation>
</comment>
<dbReference type="InterPro" id="IPR012338">
    <property type="entry name" value="Beta-lactam/transpept-like"/>
</dbReference>
<dbReference type="RefSeq" id="WP_089933176.1">
    <property type="nucleotide sequence ID" value="NZ_PDFK01000001.1"/>
</dbReference>
<dbReference type="Proteomes" id="UP000234956">
    <property type="component" value="Unassembled WGS sequence"/>
</dbReference>
<feature type="domain" description="Beta-lactamase-related" evidence="3">
    <location>
        <begin position="17"/>
        <end position="334"/>
    </location>
</feature>
<dbReference type="PANTHER" id="PTHR46825">
    <property type="entry name" value="D-ALANYL-D-ALANINE-CARBOXYPEPTIDASE/ENDOPEPTIDASE AMPH"/>
    <property type="match status" value="1"/>
</dbReference>
<accession>A0A2I0V3A6</accession>
<dbReference type="SUPFAM" id="SSF56601">
    <property type="entry name" value="beta-lactamase/transpeptidase-like"/>
    <property type="match status" value="1"/>
</dbReference>
<organism evidence="4 5">
    <name type="scientific">Lysinibacillus fusiformis</name>
    <dbReference type="NCBI Taxonomy" id="28031"/>
    <lineage>
        <taxon>Bacteria</taxon>
        <taxon>Bacillati</taxon>
        <taxon>Bacillota</taxon>
        <taxon>Bacilli</taxon>
        <taxon>Bacillales</taxon>
        <taxon>Bacillaceae</taxon>
        <taxon>Lysinibacillus</taxon>
    </lineage>
</organism>
<keyword evidence="2" id="KW-0472">Membrane</keyword>
<dbReference type="PANTHER" id="PTHR46825:SF11">
    <property type="entry name" value="PENICILLIN-BINDING PROTEIN 4"/>
    <property type="match status" value="1"/>
</dbReference>
<evidence type="ECO:0000313" key="5">
    <source>
        <dbReference type="Proteomes" id="UP000234956"/>
    </source>
</evidence>
<evidence type="ECO:0000313" key="4">
    <source>
        <dbReference type="EMBL" id="PKU52791.1"/>
    </source>
</evidence>
<proteinExistence type="predicted"/>
<dbReference type="InterPro" id="IPR050491">
    <property type="entry name" value="AmpC-like"/>
</dbReference>
<dbReference type="AlphaFoldDB" id="A0A2I0V3A6"/>
<comment type="caution">
    <text evidence="4">The sequence shown here is derived from an EMBL/GenBank/DDBJ whole genome shotgun (WGS) entry which is preliminary data.</text>
</comment>
<evidence type="ECO:0000256" key="1">
    <source>
        <dbReference type="ARBA" id="ARBA00004370"/>
    </source>
</evidence>
<dbReference type="Gene3D" id="3.40.710.10">
    <property type="entry name" value="DD-peptidase/beta-lactamase superfamily"/>
    <property type="match status" value="1"/>
</dbReference>
<gene>
    <name evidence="4" type="ORF">CRI88_00230</name>
</gene>
<protein>
    <submittedName>
        <fullName evidence="4">Penicillin-binding protein</fullName>
    </submittedName>
</protein>
<evidence type="ECO:0000256" key="2">
    <source>
        <dbReference type="ARBA" id="ARBA00023136"/>
    </source>
</evidence>
<dbReference type="EMBL" id="PDFK01000001">
    <property type="protein sequence ID" value="PKU52791.1"/>
    <property type="molecule type" value="Genomic_DNA"/>
</dbReference>
<dbReference type="GO" id="GO:0016020">
    <property type="term" value="C:membrane"/>
    <property type="evidence" value="ECO:0007669"/>
    <property type="project" value="UniProtKB-SubCell"/>
</dbReference>
<reference evidence="4 5" key="1">
    <citation type="submission" date="2017-10" db="EMBL/GenBank/DDBJ databases">
        <title>Draft genome of Lysinibacillus fusiformis strain Juneja, a laboratory-derived pathogen of Drosophila melanogaster.</title>
        <authorList>
            <person name="Smith B.R."/>
            <person name="Unckless R.L."/>
        </authorList>
    </citation>
    <scope>NUCLEOTIDE SEQUENCE [LARGE SCALE GENOMIC DNA]</scope>
    <source>
        <strain evidence="4 5">Juneja</strain>
    </source>
</reference>
<dbReference type="Pfam" id="PF00144">
    <property type="entry name" value="Beta-lactamase"/>
    <property type="match status" value="1"/>
</dbReference>
<sequence>MKLSEELEQLFMSKFEQGLFSGNILVAKEGKPIYIGTFGLSNYHSGKKLSENSLFELASVTKPMTAMGIMILEEQGKLNYDDTIKKWIPSFPYETITLRHALTHTSGLPDYMELFESHWDHHCIATNRDVLRLLTEHRPPLYFDSGEKYQYSNTGYVCLAMIIEKVSDMSYAMFMLQHIFKPSAMQRTRVMNRRYHPEDVEDFAFGYIRDENSALISLPDDLPGYEFVNYLDGIQGDGMIHSTIMDLLSLDRALKRGDLLCASSLELALSSIVTKDGQKTPCGFGWFIDQSPKTGKKVFHSGGWPGYTTMLCRYIETDYTIIILNNVEYHTEDNLHESVSDWLQQIETYIFH</sequence>
<name>A0A2I0V3A6_9BACI</name>
<evidence type="ECO:0000259" key="3">
    <source>
        <dbReference type="Pfam" id="PF00144"/>
    </source>
</evidence>